<dbReference type="RefSeq" id="WP_121923359.1">
    <property type="nucleotide sequence ID" value="NZ_REFO01000013.1"/>
</dbReference>
<reference evidence="5 6" key="1">
    <citation type="submission" date="2018-10" db="EMBL/GenBank/DDBJ databases">
        <title>Genomic Encyclopedia of Archaeal and Bacterial Type Strains, Phase II (KMG-II): from individual species to whole genera.</title>
        <authorList>
            <person name="Goeker M."/>
        </authorList>
    </citation>
    <scope>NUCLEOTIDE SEQUENCE [LARGE SCALE GENOMIC DNA]</scope>
    <source>
        <strain evidence="5 6">VM1</strain>
    </source>
</reference>
<dbReference type="Proteomes" id="UP000280842">
    <property type="component" value="Unassembled WGS sequence"/>
</dbReference>
<keyword evidence="1" id="KW-0540">Nuclease</keyword>
<dbReference type="OrthoDB" id="4376109at2"/>
<evidence type="ECO:0000313" key="5">
    <source>
        <dbReference type="EMBL" id="RMA93186.1"/>
    </source>
</evidence>
<dbReference type="AlphaFoldDB" id="A0A3M0B9C6"/>
<dbReference type="SUPFAM" id="SSF50199">
    <property type="entry name" value="Staphylococcal nuclease"/>
    <property type="match status" value="1"/>
</dbReference>
<dbReference type="Pfam" id="PF00565">
    <property type="entry name" value="SNase"/>
    <property type="match status" value="1"/>
</dbReference>
<organism evidence="5 6">
    <name type="scientific">Hydrogenothermus marinus</name>
    <dbReference type="NCBI Taxonomy" id="133270"/>
    <lineage>
        <taxon>Bacteria</taxon>
        <taxon>Pseudomonadati</taxon>
        <taxon>Aquificota</taxon>
        <taxon>Aquificia</taxon>
        <taxon>Aquificales</taxon>
        <taxon>Hydrogenothermaceae</taxon>
        <taxon>Hydrogenothermus</taxon>
    </lineage>
</organism>
<evidence type="ECO:0000256" key="2">
    <source>
        <dbReference type="ARBA" id="ARBA00022759"/>
    </source>
</evidence>
<sequence>MKENKILLVILFLINFSFAFQLPFISKEKIKADFVKAQVVYVIDGDTIIVKIPKTTFNDRKTLKNLKFRVRLIGIDTPESRINKRAKIQSKETRKNLKEVVELGNYAKEFTKKLLKKGETVYLEFDVEPQDKYGRLLAYVWLPSGEMVNKKIICEGYAFPLTIPPNVKYKDDFLECFRKARKEQKGLWSIK</sequence>
<dbReference type="PROSITE" id="PS50830">
    <property type="entry name" value="TNASE_3"/>
    <property type="match status" value="1"/>
</dbReference>
<dbReference type="PANTHER" id="PTHR12302:SF3">
    <property type="entry name" value="SERINE_THREONINE-PROTEIN KINASE 31"/>
    <property type="match status" value="1"/>
</dbReference>
<keyword evidence="6" id="KW-1185">Reference proteome</keyword>
<comment type="caution">
    <text evidence="5">The sequence shown here is derived from an EMBL/GenBank/DDBJ whole genome shotgun (WGS) entry which is preliminary data.</text>
</comment>
<dbReference type="Gene3D" id="2.40.50.90">
    <property type="match status" value="1"/>
</dbReference>
<evidence type="ECO:0000313" key="6">
    <source>
        <dbReference type="Proteomes" id="UP000280842"/>
    </source>
</evidence>
<dbReference type="GO" id="GO:0004519">
    <property type="term" value="F:endonuclease activity"/>
    <property type="evidence" value="ECO:0007669"/>
    <property type="project" value="UniProtKB-KW"/>
</dbReference>
<evidence type="ECO:0000256" key="1">
    <source>
        <dbReference type="ARBA" id="ARBA00022722"/>
    </source>
</evidence>
<dbReference type="PANTHER" id="PTHR12302">
    <property type="entry name" value="EBNA2 BINDING PROTEIN P100"/>
    <property type="match status" value="1"/>
</dbReference>
<dbReference type="GO" id="GO:0003676">
    <property type="term" value="F:nucleic acid binding"/>
    <property type="evidence" value="ECO:0007669"/>
    <property type="project" value="InterPro"/>
</dbReference>
<dbReference type="InterPro" id="IPR002071">
    <property type="entry name" value="Thermonucl_AS"/>
</dbReference>
<dbReference type="GO" id="GO:0016787">
    <property type="term" value="F:hydrolase activity"/>
    <property type="evidence" value="ECO:0007669"/>
    <property type="project" value="UniProtKB-KW"/>
</dbReference>
<dbReference type="InterPro" id="IPR016071">
    <property type="entry name" value="Staphylococal_nuclease_OB-fold"/>
</dbReference>
<accession>A0A3M0B9C6</accession>
<proteinExistence type="predicted"/>
<dbReference type="PROSITE" id="PS01284">
    <property type="entry name" value="TNASE_2"/>
    <property type="match status" value="1"/>
</dbReference>
<dbReference type="SMART" id="SM00318">
    <property type="entry name" value="SNc"/>
    <property type="match status" value="1"/>
</dbReference>
<keyword evidence="2" id="KW-0255">Endonuclease</keyword>
<gene>
    <name evidence="5" type="ORF">CLV39_1242</name>
</gene>
<feature type="domain" description="TNase-like" evidence="4">
    <location>
        <begin position="33"/>
        <end position="190"/>
    </location>
</feature>
<evidence type="ECO:0000259" key="4">
    <source>
        <dbReference type="PROSITE" id="PS50830"/>
    </source>
</evidence>
<dbReference type="EMBL" id="REFO01000013">
    <property type="protein sequence ID" value="RMA93186.1"/>
    <property type="molecule type" value="Genomic_DNA"/>
</dbReference>
<protein>
    <submittedName>
        <fullName evidence="5">Micrococcal nuclease</fullName>
    </submittedName>
</protein>
<evidence type="ECO:0000256" key="3">
    <source>
        <dbReference type="ARBA" id="ARBA00022801"/>
    </source>
</evidence>
<name>A0A3M0B9C6_9AQUI</name>
<dbReference type="InterPro" id="IPR035437">
    <property type="entry name" value="SNase_OB-fold_sf"/>
</dbReference>
<keyword evidence="3" id="KW-0378">Hydrolase</keyword>